<keyword evidence="2 5" id="KW-0645">Protease</keyword>
<accession>V9HQV9</accession>
<name>V9HQV9_9FIRM</name>
<dbReference type="RefSeq" id="WP_009527196.1">
    <property type="nucleotide sequence ID" value="NZ_JH815225.1"/>
</dbReference>
<evidence type="ECO:0000256" key="3">
    <source>
        <dbReference type="ARBA" id="ARBA00022801"/>
    </source>
</evidence>
<dbReference type="HOGENOM" id="CLU_097078_0_1_9"/>
<comment type="caution">
    <text evidence="5">The sequence shown here is derived from an EMBL/GenBank/DDBJ whole genome shotgun (WGS) entry which is preliminary data.</text>
</comment>
<evidence type="ECO:0000313" key="5">
    <source>
        <dbReference type="EMBL" id="EHL17396.1"/>
    </source>
</evidence>
<evidence type="ECO:0000256" key="2">
    <source>
        <dbReference type="ARBA" id="ARBA00022670"/>
    </source>
</evidence>
<dbReference type="Proteomes" id="UP000017818">
    <property type="component" value="Unassembled WGS sequence"/>
</dbReference>
<reference evidence="5 6" key="1">
    <citation type="submission" date="2012-05" db="EMBL/GenBank/DDBJ databases">
        <title>The Genome Sequence of Eubacteriaceae bacterium CM2.</title>
        <authorList>
            <consortium name="The Broad Institute Genome Sequencing Platform"/>
            <person name="Earl A."/>
            <person name="Ward D."/>
            <person name="Feldgarden M."/>
            <person name="Gevers D."/>
            <person name="Sizova M."/>
            <person name="Hazen A."/>
            <person name="Epstein S."/>
            <person name="Walker B."/>
            <person name="Young S.K."/>
            <person name="Zeng Q."/>
            <person name="Gargeya S."/>
            <person name="Fitzgerald M."/>
            <person name="Haas B."/>
            <person name="Abouelleil A."/>
            <person name="Alvarado L."/>
            <person name="Arachchi H.M."/>
            <person name="Berlin A."/>
            <person name="Chapman S.B."/>
            <person name="Goldberg J."/>
            <person name="Griggs A."/>
            <person name="Gujja S."/>
            <person name="Hansen M."/>
            <person name="Howarth C."/>
            <person name="Imamovic A."/>
            <person name="Larimer J."/>
            <person name="McCowen C."/>
            <person name="Montmayeur A."/>
            <person name="Murphy C."/>
            <person name="Neiman D."/>
            <person name="Pearson M."/>
            <person name="Priest M."/>
            <person name="Roberts A."/>
            <person name="Saif S."/>
            <person name="Shea T."/>
            <person name="Sisk P."/>
            <person name="Sykes S."/>
            <person name="Wortman J."/>
            <person name="Nusbaum C."/>
            <person name="Birren B."/>
        </authorList>
    </citation>
    <scope>NUCLEOTIDE SEQUENCE [LARGE SCALE GENOMIC DNA]</scope>
    <source>
        <strain evidence="5 6">CM2</strain>
    </source>
</reference>
<evidence type="ECO:0000259" key="4">
    <source>
        <dbReference type="Pfam" id="PF04586"/>
    </source>
</evidence>
<organism evidence="5 6">
    <name type="scientific">Peptoanaerobacter stomatis</name>
    <dbReference type="NCBI Taxonomy" id="796937"/>
    <lineage>
        <taxon>Bacteria</taxon>
        <taxon>Bacillati</taxon>
        <taxon>Bacillota</taxon>
        <taxon>Clostridia</taxon>
        <taxon>Peptostreptococcales</taxon>
        <taxon>Filifactoraceae</taxon>
        <taxon>Peptoanaerobacter</taxon>
    </lineage>
</organism>
<dbReference type="AlphaFoldDB" id="V9HQV9"/>
<dbReference type="GO" id="GO:0008233">
    <property type="term" value="F:peptidase activity"/>
    <property type="evidence" value="ECO:0007669"/>
    <property type="project" value="UniProtKB-KW"/>
</dbReference>
<dbReference type="OrthoDB" id="64791at2"/>
<dbReference type="Pfam" id="PF04586">
    <property type="entry name" value="Peptidase_S78"/>
    <property type="match status" value="1"/>
</dbReference>
<feature type="domain" description="Prohead serine protease" evidence="4">
    <location>
        <begin position="9"/>
        <end position="166"/>
    </location>
</feature>
<evidence type="ECO:0000256" key="1">
    <source>
        <dbReference type="ARBA" id="ARBA00022612"/>
    </source>
</evidence>
<proteinExistence type="predicted"/>
<dbReference type="NCBIfam" id="TIGR01543">
    <property type="entry name" value="proheadase_HK97"/>
    <property type="match status" value="1"/>
</dbReference>
<gene>
    <name evidence="5" type="ORF">HMPREF9630_00563</name>
</gene>
<dbReference type="PATRIC" id="fig|796939.3.peg.1170"/>
<dbReference type="GO" id="GO:0006508">
    <property type="term" value="P:proteolysis"/>
    <property type="evidence" value="ECO:0007669"/>
    <property type="project" value="UniProtKB-KW"/>
</dbReference>
<dbReference type="EMBL" id="AFZF02000004">
    <property type="protein sequence ID" value="EHL17396.1"/>
    <property type="molecule type" value="Genomic_DNA"/>
</dbReference>
<keyword evidence="1" id="KW-1188">Viral release from host cell</keyword>
<keyword evidence="3" id="KW-0378">Hydrolase</keyword>
<protein>
    <submittedName>
        <fullName evidence="5">HK97 family phage prohead protease</fullName>
    </submittedName>
</protein>
<dbReference type="InterPro" id="IPR054613">
    <property type="entry name" value="Peptidase_S78_dom"/>
</dbReference>
<sequence length="192" mass="21827">MLRMSKSQNLEIRTETEGEKVIEGYFAVFNSPTELWPGVNEQIANSAFKSIGDVRALINHDDTLVLGRTKSNTLEIIIDDKGLYGKIKVNENDRAAMDLYSRVQRGDIDQCSFGFIINDEEYLTNSDGSTLITLKDVDLREISVCTFPAYPQTSVQARKQDLEQYESKKLNIIKENLLRRLKNGTKETNVNQ</sequence>
<dbReference type="InterPro" id="IPR006433">
    <property type="entry name" value="Prohead_protease"/>
</dbReference>
<evidence type="ECO:0000313" key="6">
    <source>
        <dbReference type="Proteomes" id="UP000017818"/>
    </source>
</evidence>